<comment type="caution">
    <text evidence="1">The sequence shown here is derived from an EMBL/GenBank/DDBJ whole genome shotgun (WGS) entry which is preliminary data.</text>
</comment>
<dbReference type="Proteomes" id="UP001501446">
    <property type="component" value="Unassembled WGS sequence"/>
</dbReference>
<reference evidence="2" key="1">
    <citation type="journal article" date="2019" name="Int. J. Syst. Evol. Microbiol.">
        <title>The Global Catalogue of Microorganisms (GCM) 10K type strain sequencing project: providing services to taxonomists for standard genome sequencing and annotation.</title>
        <authorList>
            <consortium name="The Broad Institute Genomics Platform"/>
            <consortium name="The Broad Institute Genome Sequencing Center for Infectious Disease"/>
            <person name="Wu L."/>
            <person name="Ma J."/>
        </authorList>
    </citation>
    <scope>NUCLEOTIDE SEQUENCE [LARGE SCALE GENOMIC DNA]</scope>
    <source>
        <strain evidence="2">JCM 18958</strain>
    </source>
</reference>
<dbReference type="RefSeq" id="WP_345311839.1">
    <property type="nucleotide sequence ID" value="NZ_BAABLN010000059.1"/>
</dbReference>
<gene>
    <name evidence="1" type="ORF">GCM10025781_26900</name>
</gene>
<accession>A0ABP8XFZ0</accession>
<evidence type="ECO:0000313" key="2">
    <source>
        <dbReference type="Proteomes" id="UP001501446"/>
    </source>
</evidence>
<dbReference type="EMBL" id="BAABLN010000059">
    <property type="protein sequence ID" value="GAA4706823.1"/>
    <property type="molecule type" value="Genomic_DNA"/>
</dbReference>
<evidence type="ECO:0000313" key="1">
    <source>
        <dbReference type="EMBL" id="GAA4706823.1"/>
    </source>
</evidence>
<name>A0ABP8XFZ0_9MICC</name>
<protein>
    <submittedName>
        <fullName evidence="1">Uncharacterized protein</fullName>
    </submittedName>
</protein>
<keyword evidence="2" id="KW-1185">Reference proteome</keyword>
<proteinExistence type="predicted"/>
<sequence length="445" mass="49529">MKQISRARFDAYAGFSRQPEAVLLIRELAWFESDSGAVLAALCLDTDEEYSGALFARDLMGRFRWVKQTSYYADATGAIAAIGPLMGQVESYLELERVQGDETNPVDFFTPVVKEKRFHESFRYLAFGDRFSPARELITLMMRWYENQDGNYVEQFQTTGFDARVWELYLFATLVERGYAVSQPDPAPDFLARGLDGQFYLEATTINPSVVNGQPFPSQKPRTEAALADYVENYLPVRFAGPLTAKLMKRYWEHPGVSGTPLVLAIQDFHDEMSMTYSGVSLPRYLYGLAFDEESTESGVTVAPRTITHHRWKGKEIESCFFDQAGAEHISAVVFNGSGTLAKFNRMGVKVGLGAPTVTLVHTGIRLSSNGNPTGATFESRVTEGYEESWIDGMNVYHNPNALCPLDPGLLPGAAHHHRSRAGIESSIPHGHLISSRTAVVARSY</sequence>
<organism evidence="1 2">
    <name type="scientific">Kocuria gwangalliensis</name>
    <dbReference type="NCBI Taxonomy" id="501592"/>
    <lineage>
        <taxon>Bacteria</taxon>
        <taxon>Bacillati</taxon>
        <taxon>Actinomycetota</taxon>
        <taxon>Actinomycetes</taxon>
        <taxon>Micrococcales</taxon>
        <taxon>Micrococcaceae</taxon>
        <taxon>Kocuria</taxon>
    </lineage>
</organism>